<evidence type="ECO:0000256" key="1">
    <source>
        <dbReference type="ARBA" id="ARBA00022723"/>
    </source>
</evidence>
<dbReference type="PANTHER" id="PTHR45833:SF1">
    <property type="entry name" value="METHIONINE SYNTHASE"/>
    <property type="match status" value="1"/>
</dbReference>
<organism evidence="4 5">
    <name type="scientific">Desulforamulus ruminis (strain ATCC 23193 / DSM 2154 / NCIMB 8452 / DL)</name>
    <name type="common">Desulfotomaculum ruminis</name>
    <dbReference type="NCBI Taxonomy" id="696281"/>
    <lineage>
        <taxon>Bacteria</taxon>
        <taxon>Bacillati</taxon>
        <taxon>Bacillota</taxon>
        <taxon>Clostridia</taxon>
        <taxon>Eubacteriales</taxon>
        <taxon>Peptococcaceae</taxon>
        <taxon>Desulforamulus</taxon>
    </lineage>
</organism>
<dbReference type="GO" id="GO:0008705">
    <property type="term" value="F:methionine synthase activity"/>
    <property type="evidence" value="ECO:0007669"/>
    <property type="project" value="TreeGrafter"/>
</dbReference>
<dbReference type="InterPro" id="IPR036724">
    <property type="entry name" value="Cobalamin-bd_sf"/>
</dbReference>
<dbReference type="SMART" id="SM01018">
    <property type="entry name" value="B12-binding_2"/>
    <property type="match status" value="1"/>
</dbReference>
<dbReference type="PANTHER" id="PTHR45833">
    <property type="entry name" value="METHIONINE SYNTHASE"/>
    <property type="match status" value="1"/>
</dbReference>
<dbReference type="SUPFAM" id="SSF52242">
    <property type="entry name" value="Cobalamin (vitamin B12)-binding domain"/>
    <property type="match status" value="1"/>
</dbReference>
<dbReference type="Pfam" id="PF02310">
    <property type="entry name" value="B12-binding"/>
    <property type="match status" value="1"/>
</dbReference>
<evidence type="ECO:0000313" key="4">
    <source>
        <dbReference type="EMBL" id="AEG59782.1"/>
    </source>
</evidence>
<dbReference type="HOGENOM" id="CLU_082102_1_0_9"/>
<dbReference type="Gene3D" id="1.10.1240.10">
    <property type="entry name" value="Methionine synthase domain"/>
    <property type="match status" value="1"/>
</dbReference>
<keyword evidence="1" id="KW-0479">Metal-binding</keyword>
<proteinExistence type="predicted"/>
<evidence type="ECO:0000256" key="2">
    <source>
        <dbReference type="ARBA" id="ARBA00023285"/>
    </source>
</evidence>
<dbReference type="eggNOG" id="COG5012">
    <property type="taxonomic scope" value="Bacteria"/>
</dbReference>
<name>F6DR63_DESRL</name>
<dbReference type="STRING" id="696281.Desru_1517"/>
<dbReference type="GO" id="GO:0050667">
    <property type="term" value="P:homocysteine metabolic process"/>
    <property type="evidence" value="ECO:0007669"/>
    <property type="project" value="TreeGrafter"/>
</dbReference>
<dbReference type="PROSITE" id="PS51332">
    <property type="entry name" value="B12_BINDING"/>
    <property type="match status" value="1"/>
</dbReference>
<dbReference type="Gene3D" id="3.40.50.280">
    <property type="entry name" value="Cobalamin-binding domain"/>
    <property type="match status" value="1"/>
</dbReference>
<dbReference type="GO" id="GO:0031419">
    <property type="term" value="F:cobalamin binding"/>
    <property type="evidence" value="ECO:0007669"/>
    <property type="project" value="InterPro"/>
</dbReference>
<accession>F6DR63</accession>
<dbReference type="InterPro" id="IPR050554">
    <property type="entry name" value="Met_Synthase/Corrinoid"/>
</dbReference>
<dbReference type="OrthoDB" id="9803687at2"/>
<dbReference type="Proteomes" id="UP000009234">
    <property type="component" value="Chromosome"/>
</dbReference>
<dbReference type="InterPro" id="IPR036594">
    <property type="entry name" value="Meth_synthase_dom"/>
</dbReference>
<sequence>MTEKIPNTRELVVAITEGNNLEAVALARRLLDHGLDLETVVEEGLTKALESLSDKCGNDQFSLLEILLAGRAMMDVMEQVVSKHVCFSTLAMGKEQPVFVIGTIKGDMHDLGKNIVSMMLKVAGYRVIDLGKDVEPAKFIETAAAEQARYIGISSLITTTIPYVKEVKHLAVQEGMSDVKVLAGGAALRQAEPEQLNVDFVAQNVFHLLGYLKEEDEAKR</sequence>
<reference evidence="4 5" key="2">
    <citation type="journal article" date="2012" name="Stand. Genomic Sci.">
        <title>Complete genome sequence of the sulfate-reducing firmicute Desulfotomaculum ruminis type strain (DL(T)).</title>
        <authorList>
            <person name="Spring S."/>
            <person name="Visser M."/>
            <person name="Lu M."/>
            <person name="Copeland A."/>
            <person name="Lapidus A."/>
            <person name="Lucas S."/>
            <person name="Cheng J.F."/>
            <person name="Han C."/>
            <person name="Tapia R."/>
            <person name="Goodwin L.A."/>
            <person name="Pitluck S."/>
            <person name="Ivanova N."/>
            <person name="Land M."/>
            <person name="Hauser L."/>
            <person name="Larimer F."/>
            <person name="Rohde M."/>
            <person name="Goker M."/>
            <person name="Detter J.C."/>
            <person name="Kyrpides N.C."/>
            <person name="Woyke T."/>
            <person name="Schaap P.J."/>
            <person name="Plugge C.M."/>
            <person name="Muyzer G."/>
            <person name="Kuever J."/>
            <person name="Pereira I.A."/>
            <person name="Parshina S.N."/>
            <person name="Bernier-Latmani R."/>
            <person name="Stams A.J."/>
            <person name="Klenk H.P."/>
        </authorList>
    </citation>
    <scope>NUCLEOTIDE SEQUENCE [LARGE SCALE GENOMIC DNA]</scope>
    <source>
        <strain evidence="5">ATCC 23193 / DSM 2154 / NCIB 8452 / DL</strain>
    </source>
</reference>
<dbReference type="GO" id="GO:0046653">
    <property type="term" value="P:tetrahydrofolate metabolic process"/>
    <property type="evidence" value="ECO:0007669"/>
    <property type="project" value="TreeGrafter"/>
</dbReference>
<dbReference type="RefSeq" id="WP_013841550.1">
    <property type="nucleotide sequence ID" value="NC_015589.1"/>
</dbReference>
<gene>
    <name evidence="4" type="ordered locus">Desru_1517</name>
</gene>
<dbReference type="Pfam" id="PF02607">
    <property type="entry name" value="B12-binding_2"/>
    <property type="match status" value="1"/>
</dbReference>
<dbReference type="AlphaFoldDB" id="F6DR63"/>
<dbReference type="GO" id="GO:0046872">
    <property type="term" value="F:metal ion binding"/>
    <property type="evidence" value="ECO:0007669"/>
    <property type="project" value="UniProtKB-KW"/>
</dbReference>
<feature type="domain" description="B12-binding" evidence="3">
    <location>
        <begin position="96"/>
        <end position="220"/>
    </location>
</feature>
<reference evidence="5" key="1">
    <citation type="submission" date="2011-05" db="EMBL/GenBank/DDBJ databases">
        <title>Complete sequence of Desulfotomaculum ruminis DSM 2154.</title>
        <authorList>
            <person name="Lucas S."/>
            <person name="Copeland A."/>
            <person name="Lapidus A."/>
            <person name="Cheng J.-F."/>
            <person name="Goodwin L."/>
            <person name="Pitluck S."/>
            <person name="Lu M."/>
            <person name="Detter J.C."/>
            <person name="Han C."/>
            <person name="Tapia R."/>
            <person name="Land M."/>
            <person name="Hauser L."/>
            <person name="Kyrpides N."/>
            <person name="Ivanova N."/>
            <person name="Mikhailova N."/>
            <person name="Pagani I."/>
            <person name="Stams A.J.M."/>
            <person name="Plugge C.M."/>
            <person name="Muyzer G."/>
            <person name="Kuever J."/>
            <person name="Parshina S.N."/>
            <person name="Ivanova A.E."/>
            <person name="Nazina T.N."/>
            <person name="Brambilla E."/>
            <person name="Spring S."/>
            <person name="Klenk H.-P."/>
            <person name="Woyke T."/>
        </authorList>
    </citation>
    <scope>NUCLEOTIDE SEQUENCE [LARGE SCALE GENOMIC DNA]</scope>
    <source>
        <strain evidence="5">ATCC 23193 / DSM 2154 / NCIB 8452 / DL</strain>
    </source>
</reference>
<dbReference type="EMBL" id="CP002780">
    <property type="protein sequence ID" value="AEG59782.1"/>
    <property type="molecule type" value="Genomic_DNA"/>
</dbReference>
<keyword evidence="2" id="KW-0170">Cobalt</keyword>
<evidence type="ECO:0000259" key="3">
    <source>
        <dbReference type="PROSITE" id="PS51332"/>
    </source>
</evidence>
<keyword evidence="5" id="KW-1185">Reference proteome</keyword>
<dbReference type="InterPro" id="IPR003759">
    <property type="entry name" value="Cbl-bd_cap"/>
</dbReference>
<dbReference type="GO" id="GO:0005829">
    <property type="term" value="C:cytosol"/>
    <property type="evidence" value="ECO:0007669"/>
    <property type="project" value="TreeGrafter"/>
</dbReference>
<dbReference type="InterPro" id="IPR006158">
    <property type="entry name" value="Cobalamin-bd"/>
</dbReference>
<dbReference type="KEGG" id="dru:Desru_1517"/>
<protein>
    <submittedName>
        <fullName evidence="4">Cobalamin B12-binding domain protein</fullName>
    </submittedName>
</protein>
<evidence type="ECO:0000313" key="5">
    <source>
        <dbReference type="Proteomes" id="UP000009234"/>
    </source>
</evidence>
<dbReference type="SUPFAM" id="SSF47644">
    <property type="entry name" value="Methionine synthase domain"/>
    <property type="match status" value="1"/>
</dbReference>